<evidence type="ECO:0000256" key="1">
    <source>
        <dbReference type="SAM" id="MobiDB-lite"/>
    </source>
</evidence>
<feature type="region of interest" description="Disordered" evidence="1">
    <location>
        <begin position="1"/>
        <end position="86"/>
    </location>
</feature>
<dbReference type="AlphaFoldDB" id="A0A7S3RRP2"/>
<evidence type="ECO:0000313" key="2">
    <source>
        <dbReference type="EMBL" id="CAE0532702.1"/>
    </source>
</evidence>
<protein>
    <submittedName>
        <fullName evidence="2">Uncharacterized protein</fullName>
    </submittedName>
</protein>
<sequence length="309" mass="34853">MDPPPEGLLSSEQAPSSPPDQPQSGTPPLERRSHVNQDDAAGNAAPSLGEPVKKRPRGHTKGSAAEPRVARRRDGSPSSSDLALPNVPELPNELVRLIMKEVLKSQERARVLDVFGEPFVNVLRKWKSGPTILEGYYHMKLGNGIIHVLTPLEDKYLTVDNKHAWPEMCTHFKTFMERAEREGYQVEFNPPRTLPTHIGANVRNYDLSTPLPLVNTRLNMQLQGWYDLYPEHWWVASSPWRGRFSLIRTSGICGILTLPHFEAPIPVETLYAMNLLRALKRKAIQKDFDVLDAHNTSSHIEFEILGPRT</sequence>
<proteinExistence type="predicted"/>
<organism evidence="2">
    <name type="scientific">Strombidinopsis acuminata</name>
    <dbReference type="NCBI Taxonomy" id="141414"/>
    <lineage>
        <taxon>Eukaryota</taxon>
        <taxon>Sar</taxon>
        <taxon>Alveolata</taxon>
        <taxon>Ciliophora</taxon>
        <taxon>Intramacronucleata</taxon>
        <taxon>Spirotrichea</taxon>
        <taxon>Choreotrichia</taxon>
        <taxon>Choreotrichida</taxon>
        <taxon>Strombidinopsidae</taxon>
        <taxon>Strombidinopsis</taxon>
    </lineage>
</organism>
<accession>A0A7S3RRP2</accession>
<reference evidence="2" key="1">
    <citation type="submission" date="2021-01" db="EMBL/GenBank/DDBJ databases">
        <authorList>
            <person name="Corre E."/>
            <person name="Pelletier E."/>
            <person name="Niang G."/>
            <person name="Scheremetjew M."/>
            <person name="Finn R."/>
            <person name="Kale V."/>
            <person name="Holt S."/>
            <person name="Cochrane G."/>
            <person name="Meng A."/>
            <person name="Brown T."/>
            <person name="Cohen L."/>
        </authorList>
    </citation>
    <scope>NUCLEOTIDE SEQUENCE</scope>
    <source>
        <strain evidence="2">SPMC142</strain>
    </source>
</reference>
<name>A0A7S3RRP2_9SPIT</name>
<dbReference type="EMBL" id="HBIQ01019523">
    <property type="protein sequence ID" value="CAE0532702.1"/>
    <property type="molecule type" value="Transcribed_RNA"/>
</dbReference>
<gene>
    <name evidence="2" type="ORF">SACU0126_LOCUS6481</name>
</gene>